<feature type="compositionally biased region" description="Acidic residues" evidence="2">
    <location>
        <begin position="1"/>
        <end position="14"/>
    </location>
</feature>
<evidence type="ECO:0000256" key="2">
    <source>
        <dbReference type="SAM" id="MobiDB-lite"/>
    </source>
</evidence>
<evidence type="ECO:0000313" key="5">
    <source>
        <dbReference type="EMBL" id="HIT40561.1"/>
    </source>
</evidence>
<gene>
    <name evidence="5" type="ORF">IAB60_00420</name>
</gene>
<organism evidence="5 6">
    <name type="scientific">Candidatus Caccovicinus merdipullorum</name>
    <dbReference type="NCBI Taxonomy" id="2840724"/>
    <lineage>
        <taxon>Bacteria</taxon>
        <taxon>Bacillati</taxon>
        <taxon>Bacillota</taxon>
        <taxon>Clostridia</taxon>
        <taxon>Eubacteriales</taxon>
        <taxon>Candidatus Caccovicinus</taxon>
    </lineage>
</organism>
<dbReference type="EMBL" id="DVKS01000010">
    <property type="protein sequence ID" value="HIT40561.1"/>
    <property type="molecule type" value="Genomic_DNA"/>
</dbReference>
<feature type="compositionally biased region" description="Polar residues" evidence="2">
    <location>
        <begin position="31"/>
        <end position="43"/>
    </location>
</feature>
<protein>
    <submittedName>
        <fullName evidence="5">LCP family protein</fullName>
    </submittedName>
</protein>
<dbReference type="InterPro" id="IPR004474">
    <property type="entry name" value="LytR_CpsA_psr"/>
</dbReference>
<accession>A0A9D1GGX0</accession>
<reference evidence="5" key="2">
    <citation type="journal article" date="2021" name="PeerJ">
        <title>Extensive microbial diversity within the chicken gut microbiome revealed by metagenomics and culture.</title>
        <authorList>
            <person name="Gilroy R."/>
            <person name="Ravi A."/>
            <person name="Getino M."/>
            <person name="Pursley I."/>
            <person name="Horton D.L."/>
            <person name="Alikhan N.F."/>
            <person name="Baker D."/>
            <person name="Gharbi K."/>
            <person name="Hall N."/>
            <person name="Watson M."/>
            <person name="Adriaenssens E.M."/>
            <person name="Foster-Nyarko E."/>
            <person name="Jarju S."/>
            <person name="Secka A."/>
            <person name="Antonio M."/>
            <person name="Oren A."/>
            <person name="Chaudhuri R.R."/>
            <person name="La Ragione R."/>
            <person name="Hildebrand F."/>
            <person name="Pallen M.J."/>
        </authorList>
    </citation>
    <scope>NUCLEOTIDE SEQUENCE</scope>
    <source>
        <strain evidence="5">CHK123-3438</strain>
    </source>
</reference>
<feature type="compositionally biased region" description="Polar residues" evidence="2">
    <location>
        <begin position="541"/>
        <end position="552"/>
    </location>
</feature>
<evidence type="ECO:0000256" key="1">
    <source>
        <dbReference type="ARBA" id="ARBA00006068"/>
    </source>
</evidence>
<dbReference type="PANTHER" id="PTHR33392">
    <property type="entry name" value="POLYISOPRENYL-TEICHOIC ACID--PEPTIDOGLYCAN TEICHOIC ACID TRANSFERASE TAGU"/>
    <property type="match status" value="1"/>
</dbReference>
<keyword evidence="3" id="KW-0812">Transmembrane</keyword>
<feature type="transmembrane region" description="Helical" evidence="3">
    <location>
        <begin position="112"/>
        <end position="133"/>
    </location>
</feature>
<sequence length="567" mass="62391">MSGREYEDEYEDELDRMRAQRKKRGGDRNRNSVSAGTVRQSGTARPYGAAQQYGSVRQERQRFTEADDDFEIEYLEDDEPKREIVRKRPPAERPYHSGRKKALKKRKKKKKVFFILLIAIILAGAFLFVNRWLKDRDGYWNIAVFGVDSRDGNLGKGALADVQMIASINRRTGEIRLVSVYRDTYVQIDEEGTFHKINEAYFKGGYQQALDTFQRNLDIQVDDYATFNWKAVADAINILGGIDLEITDREFEYINSFITATVESTGIYSTHLESAGMNHLDGVQAVAYSRLRLMDTDFNRTERQRKVVSLALEKAKQADLSTLTTLVATVLPEISTSIGAEDILPLAQNVSRYYLGQTGGFPFARTTARISGMDCVIPATLESNTILLHQFLFDDTSYQPSASVQEISQKISEISGVYEEGTASGADSNLTGSSSGSSGGSSAPAASGGSQTAAPAETEALPLPEESETTAESASEEETAEEESTEETSEGAEEENPDEEETERENGSESTRPVPVEPLAPEETTLSEEEIRQGPGAAQPSAESGNVTQTGPTEGAEEEYGPGFVQP</sequence>
<dbReference type="InterPro" id="IPR050922">
    <property type="entry name" value="LytR/CpsA/Psr_CW_biosynth"/>
</dbReference>
<evidence type="ECO:0000256" key="3">
    <source>
        <dbReference type="SAM" id="Phobius"/>
    </source>
</evidence>
<feature type="region of interest" description="Disordered" evidence="2">
    <location>
        <begin position="422"/>
        <end position="567"/>
    </location>
</feature>
<keyword evidence="3" id="KW-0472">Membrane</keyword>
<feature type="domain" description="Cell envelope-related transcriptional attenuator" evidence="4">
    <location>
        <begin position="160"/>
        <end position="316"/>
    </location>
</feature>
<feature type="compositionally biased region" description="Acidic residues" evidence="2">
    <location>
        <begin position="465"/>
        <end position="503"/>
    </location>
</feature>
<evidence type="ECO:0000313" key="6">
    <source>
        <dbReference type="Proteomes" id="UP000886860"/>
    </source>
</evidence>
<dbReference type="Gene3D" id="3.40.630.190">
    <property type="entry name" value="LCP protein"/>
    <property type="match status" value="1"/>
</dbReference>
<reference evidence="5" key="1">
    <citation type="submission" date="2020-10" db="EMBL/GenBank/DDBJ databases">
        <authorList>
            <person name="Gilroy R."/>
        </authorList>
    </citation>
    <scope>NUCLEOTIDE SEQUENCE</scope>
    <source>
        <strain evidence="5">CHK123-3438</strain>
    </source>
</reference>
<keyword evidence="3" id="KW-1133">Transmembrane helix</keyword>
<feature type="region of interest" description="Disordered" evidence="2">
    <location>
        <begin position="1"/>
        <end position="65"/>
    </location>
</feature>
<feature type="compositionally biased region" description="Low complexity" evidence="2">
    <location>
        <begin position="431"/>
        <end position="464"/>
    </location>
</feature>
<dbReference type="PANTHER" id="PTHR33392:SF6">
    <property type="entry name" value="POLYISOPRENYL-TEICHOIC ACID--PEPTIDOGLYCAN TEICHOIC ACID TRANSFERASE TAGU"/>
    <property type="match status" value="1"/>
</dbReference>
<dbReference type="AlphaFoldDB" id="A0A9D1GGX0"/>
<comment type="caution">
    <text evidence="5">The sequence shown here is derived from an EMBL/GenBank/DDBJ whole genome shotgun (WGS) entry which is preliminary data.</text>
</comment>
<evidence type="ECO:0000259" key="4">
    <source>
        <dbReference type="Pfam" id="PF03816"/>
    </source>
</evidence>
<comment type="similarity">
    <text evidence="1">Belongs to the LytR/CpsA/Psr (LCP) family.</text>
</comment>
<dbReference type="NCBIfam" id="TIGR00350">
    <property type="entry name" value="lytR_cpsA_psr"/>
    <property type="match status" value="1"/>
</dbReference>
<proteinExistence type="inferred from homology"/>
<name>A0A9D1GGX0_9FIRM</name>
<dbReference type="Pfam" id="PF03816">
    <property type="entry name" value="LytR_cpsA_psr"/>
    <property type="match status" value="1"/>
</dbReference>
<dbReference type="Proteomes" id="UP000886860">
    <property type="component" value="Unassembled WGS sequence"/>
</dbReference>